<dbReference type="SUPFAM" id="SSF53335">
    <property type="entry name" value="S-adenosyl-L-methionine-dependent methyltransferases"/>
    <property type="match status" value="1"/>
</dbReference>
<protein>
    <submittedName>
        <fullName evidence="6">Spermidine synthase</fullName>
    </submittedName>
</protein>
<dbReference type="Pfam" id="PF17284">
    <property type="entry name" value="Spermine_synt_N"/>
    <property type="match status" value="1"/>
</dbReference>
<dbReference type="FunFam" id="3.40.50.150:FF:000013">
    <property type="entry name" value="Spermidine synthase"/>
    <property type="match status" value="1"/>
</dbReference>
<dbReference type="AlphaFoldDB" id="A0A5J4Z939"/>
<proteinExistence type="inferred from homology"/>
<evidence type="ECO:0000256" key="1">
    <source>
        <dbReference type="ARBA" id="ARBA00007867"/>
    </source>
</evidence>
<evidence type="ECO:0000256" key="2">
    <source>
        <dbReference type="ARBA" id="ARBA00022679"/>
    </source>
</evidence>
<dbReference type="FunFam" id="2.30.140.10:FF:000001">
    <property type="entry name" value="SPE3p Spermidine synthase"/>
    <property type="match status" value="1"/>
</dbReference>
<keyword evidence="2 3" id="KW-0808">Transferase</keyword>
<keyword evidence="3" id="KW-0620">Polyamine biosynthesis</keyword>
<dbReference type="InterPro" id="IPR030373">
    <property type="entry name" value="PABS_CS"/>
</dbReference>
<organism evidence="6 7">
    <name type="scientific">Porphyridium purpureum</name>
    <name type="common">Red alga</name>
    <name type="synonym">Porphyridium cruentum</name>
    <dbReference type="NCBI Taxonomy" id="35688"/>
    <lineage>
        <taxon>Eukaryota</taxon>
        <taxon>Rhodophyta</taxon>
        <taxon>Bangiophyceae</taxon>
        <taxon>Porphyridiales</taxon>
        <taxon>Porphyridiaceae</taxon>
        <taxon>Porphyridium</taxon>
    </lineage>
</organism>
<keyword evidence="7" id="KW-1185">Reference proteome</keyword>
<accession>A0A5J4Z939</accession>
<dbReference type="EMBL" id="VRMN01000001">
    <property type="protein sequence ID" value="KAA8499630.1"/>
    <property type="molecule type" value="Genomic_DNA"/>
</dbReference>
<dbReference type="Proteomes" id="UP000324585">
    <property type="component" value="Unassembled WGS sequence"/>
</dbReference>
<comment type="similarity">
    <text evidence="1 4">Belongs to the spermidine/spermine synthase family.</text>
</comment>
<evidence type="ECO:0000256" key="4">
    <source>
        <dbReference type="RuleBase" id="RU003836"/>
    </source>
</evidence>
<comment type="caution">
    <text evidence="6">The sequence shown here is derived from an EMBL/GenBank/DDBJ whole genome shotgun (WGS) entry which is preliminary data.</text>
</comment>
<dbReference type="PIRSF" id="PIRSF000502">
    <property type="entry name" value="Spermidine_synth"/>
    <property type="match status" value="1"/>
</dbReference>
<gene>
    <name evidence="6" type="ORF">FVE85_7215</name>
</gene>
<dbReference type="NCBIfam" id="NF002010">
    <property type="entry name" value="PRK00811.1"/>
    <property type="match status" value="1"/>
</dbReference>
<evidence type="ECO:0000259" key="5">
    <source>
        <dbReference type="PROSITE" id="PS51006"/>
    </source>
</evidence>
<sequence>MAMLSRIENGWFKERPTLWPGQAMSLEVDTVLYAGKSEFQDVLVFKSAAYGNVLVLDGVIQVTERDEFAYQEMITHLAMFSHPNPQRILVVGGGDGGVVREVLKHDSVQEVYLCEIDETVIDVAKQFLPSMASSYKDPRVSIKIMDGAQFMSENQDFFDVIITDSSDPVGPADVLFKPPYFEKMNSALRQGGIICSQGECIWLHLDLIRPLLESCRLIFPSVSYAYTTIPTYPSGQIGFVLCGKSADTSFSNPHRVCEPGSAIQKKLRYYNHDIHKAAFVLPEFARRAIAGEKEE</sequence>
<evidence type="ECO:0000313" key="6">
    <source>
        <dbReference type="EMBL" id="KAA8499630.1"/>
    </source>
</evidence>
<dbReference type="InterPro" id="IPR001045">
    <property type="entry name" value="Spermi_synthase"/>
</dbReference>
<dbReference type="Gene3D" id="3.40.50.150">
    <property type="entry name" value="Vaccinia Virus protein VP39"/>
    <property type="match status" value="1"/>
</dbReference>
<dbReference type="PROSITE" id="PS51006">
    <property type="entry name" value="PABS_2"/>
    <property type="match status" value="1"/>
</dbReference>
<name>A0A5J4Z939_PORPP</name>
<evidence type="ECO:0000256" key="3">
    <source>
        <dbReference type="PROSITE-ProRule" id="PRU00354"/>
    </source>
</evidence>
<dbReference type="PANTHER" id="PTHR11558">
    <property type="entry name" value="SPERMIDINE/SPERMINE SYNTHASE"/>
    <property type="match status" value="1"/>
</dbReference>
<dbReference type="InterPro" id="IPR030374">
    <property type="entry name" value="PABS"/>
</dbReference>
<dbReference type="PROSITE" id="PS01330">
    <property type="entry name" value="PABS_1"/>
    <property type="match status" value="1"/>
</dbReference>
<dbReference type="GO" id="GO:0004766">
    <property type="term" value="F:spermidine synthase activity"/>
    <property type="evidence" value="ECO:0007669"/>
    <property type="project" value="TreeGrafter"/>
</dbReference>
<dbReference type="GO" id="GO:0005829">
    <property type="term" value="C:cytosol"/>
    <property type="evidence" value="ECO:0007669"/>
    <property type="project" value="TreeGrafter"/>
</dbReference>
<feature type="domain" description="PABS" evidence="5">
    <location>
        <begin position="9"/>
        <end position="244"/>
    </location>
</feature>
<dbReference type="InterPro" id="IPR030668">
    <property type="entry name" value="Spermi_synthase_euk"/>
</dbReference>
<feature type="active site" description="Proton acceptor" evidence="3">
    <location>
        <position position="164"/>
    </location>
</feature>
<dbReference type="OMA" id="FLYHEMM"/>
<dbReference type="NCBIfam" id="TIGR00417">
    <property type="entry name" value="speE"/>
    <property type="match status" value="1"/>
</dbReference>
<dbReference type="InterPro" id="IPR037163">
    <property type="entry name" value="Spermidine_synt_N_sf"/>
</dbReference>
<dbReference type="CDD" id="cd02440">
    <property type="entry name" value="AdoMet_MTases"/>
    <property type="match status" value="1"/>
</dbReference>
<evidence type="ECO:0000313" key="7">
    <source>
        <dbReference type="Proteomes" id="UP000324585"/>
    </source>
</evidence>
<reference evidence="7" key="1">
    <citation type="journal article" date="2019" name="Nat. Commun.">
        <title>Expansion of phycobilisome linker gene families in mesophilic red algae.</title>
        <authorList>
            <person name="Lee J."/>
            <person name="Kim D."/>
            <person name="Bhattacharya D."/>
            <person name="Yoon H.S."/>
        </authorList>
    </citation>
    <scope>NUCLEOTIDE SEQUENCE [LARGE SCALE GENOMIC DNA]</scope>
    <source>
        <strain evidence="7">CCMP 1328</strain>
    </source>
</reference>
<dbReference type="Pfam" id="PF01564">
    <property type="entry name" value="Spermine_synth"/>
    <property type="match status" value="1"/>
</dbReference>
<dbReference type="HAMAP" id="MF_00198">
    <property type="entry name" value="Spermidine_synth"/>
    <property type="match status" value="1"/>
</dbReference>
<dbReference type="GO" id="GO:0008295">
    <property type="term" value="P:spermidine biosynthetic process"/>
    <property type="evidence" value="ECO:0007669"/>
    <property type="project" value="TreeGrafter"/>
</dbReference>
<dbReference type="InterPro" id="IPR035246">
    <property type="entry name" value="Spermidine_synt_N"/>
</dbReference>
<dbReference type="InterPro" id="IPR029063">
    <property type="entry name" value="SAM-dependent_MTases_sf"/>
</dbReference>
<dbReference type="PANTHER" id="PTHR11558:SF11">
    <property type="entry name" value="SPERMIDINE SYNTHASE"/>
    <property type="match status" value="1"/>
</dbReference>
<dbReference type="Gene3D" id="2.30.140.10">
    <property type="entry name" value="Spermidine synthase, tetramerisation domain"/>
    <property type="match status" value="1"/>
</dbReference>
<dbReference type="OrthoDB" id="38125at2759"/>